<evidence type="ECO:0000313" key="1">
    <source>
        <dbReference type="EMBL" id="KOS10873.1"/>
    </source>
</evidence>
<name>A0A0M9VL80_9MICO</name>
<dbReference type="InterPro" id="IPR009959">
    <property type="entry name" value="Cyclase_SnoaL-like"/>
</dbReference>
<reference evidence="1" key="1">
    <citation type="submission" date="2015-04" db="EMBL/GenBank/DDBJ databases">
        <title>Complete genome sequence of Microbacterium chocolatum SIT 101, a bacterium enantioselectively hydrolyzing mesomeric diesters.</title>
        <authorList>
            <person name="Li X."/>
            <person name="Xu Y."/>
        </authorList>
    </citation>
    <scope>NUCLEOTIDE SEQUENCE [LARGE SCALE GENOMIC DNA]</scope>
    <source>
        <strain evidence="1">SIT 101</strain>
    </source>
</reference>
<evidence type="ECO:0000313" key="2">
    <source>
        <dbReference type="Proteomes" id="UP000037737"/>
    </source>
</evidence>
<dbReference type="RefSeq" id="WP_053547937.1">
    <property type="nucleotide sequence ID" value="NZ_JAHWXH010000001.1"/>
</dbReference>
<dbReference type="PANTHER" id="PTHR38436:SF1">
    <property type="entry name" value="ESTER CYCLASE"/>
    <property type="match status" value="1"/>
</dbReference>
<dbReference type="PATRIC" id="fig|84292.3.peg.1785"/>
<dbReference type="Pfam" id="PF07366">
    <property type="entry name" value="SnoaL"/>
    <property type="match status" value="1"/>
</dbReference>
<dbReference type="KEGG" id="mcw:A8L33_13395"/>
<gene>
    <name evidence="1" type="ORF">XI38_08760</name>
</gene>
<dbReference type="SUPFAM" id="SSF54427">
    <property type="entry name" value="NTF2-like"/>
    <property type="match status" value="1"/>
</dbReference>
<proteinExistence type="predicted"/>
<dbReference type="Proteomes" id="UP000037737">
    <property type="component" value="Unassembled WGS sequence"/>
</dbReference>
<dbReference type="GO" id="GO:0030638">
    <property type="term" value="P:polyketide metabolic process"/>
    <property type="evidence" value="ECO:0007669"/>
    <property type="project" value="InterPro"/>
</dbReference>
<dbReference type="OrthoDB" id="9810441at2"/>
<comment type="caution">
    <text evidence="1">The sequence shown here is derived from an EMBL/GenBank/DDBJ whole genome shotgun (WGS) entry which is preliminary data.</text>
</comment>
<protein>
    <submittedName>
        <fullName evidence="1">Ester cyclase</fullName>
    </submittedName>
</protein>
<dbReference type="AlphaFoldDB" id="A0A0M9VL80"/>
<dbReference type="InterPro" id="IPR032710">
    <property type="entry name" value="NTF2-like_dom_sf"/>
</dbReference>
<organism evidence="1 2">
    <name type="scientific">Microbacterium aurantiacum</name>
    <dbReference type="NCBI Taxonomy" id="162393"/>
    <lineage>
        <taxon>Bacteria</taxon>
        <taxon>Bacillati</taxon>
        <taxon>Actinomycetota</taxon>
        <taxon>Actinomycetes</taxon>
        <taxon>Micrococcales</taxon>
        <taxon>Microbacteriaceae</taxon>
        <taxon>Microbacterium</taxon>
    </lineage>
</organism>
<keyword evidence="2" id="KW-1185">Reference proteome</keyword>
<dbReference type="PANTHER" id="PTHR38436">
    <property type="entry name" value="POLYKETIDE CYCLASE SNOAL-LIKE DOMAIN"/>
    <property type="match status" value="1"/>
</dbReference>
<accession>A0A0M9VL80</accession>
<dbReference type="Gene3D" id="3.10.450.50">
    <property type="match status" value="1"/>
</dbReference>
<sequence>MESWELREWYADFLDTCNRHDLDEVRGFVDAGVRRAHLPGGADAFIDDLADLFHGFPDWQWRRIQVVIEDDRIAVHLRGTGTHTGIFRGIAATRRHVNVAEYVFLRVQSGRITEVAGTTDRAEIVAQLTG</sequence>
<dbReference type="EMBL" id="LAVO01000007">
    <property type="protein sequence ID" value="KOS10873.1"/>
    <property type="molecule type" value="Genomic_DNA"/>
</dbReference>